<dbReference type="EMBL" id="AOTZ01000003">
    <property type="protein sequence ID" value="EZP78214.1"/>
    <property type="molecule type" value="Genomic_DNA"/>
</dbReference>
<name>A0ABC9VHI5_9BACL</name>
<protein>
    <submittedName>
        <fullName evidence="1">Uncharacterized protein</fullName>
    </submittedName>
</protein>
<dbReference type="AlphaFoldDB" id="A0ABC9VHI5"/>
<sequence>MSNIVKHTKKQKPLWLPPEILTADGPQHKRINVVFRTDKLNIRANCFKVLAGKFYFLVSDKEAYVF</sequence>
<reference evidence="1 2" key="1">
    <citation type="journal article" date="2014" name="Appl. Microbiol. Biotechnol.">
        <title>Transformable facultative thermophile Geobacillus stearothermophilus NUB3621 as a host strain for metabolic engineering.</title>
        <authorList>
            <person name="Blanchard K."/>
            <person name="Robic S."/>
            <person name="Matsumura I."/>
        </authorList>
    </citation>
    <scope>NUCLEOTIDE SEQUENCE [LARGE SCALE GENOMIC DNA]</scope>
    <source>
        <strain evidence="1 2">NUB3621</strain>
    </source>
</reference>
<evidence type="ECO:0000313" key="2">
    <source>
        <dbReference type="Proteomes" id="UP000023566"/>
    </source>
</evidence>
<dbReference type="Proteomes" id="UP000023566">
    <property type="component" value="Chromosome"/>
</dbReference>
<proteinExistence type="predicted"/>
<comment type="caution">
    <text evidence="1">The sequence shown here is derived from an EMBL/GenBank/DDBJ whole genome shotgun (WGS) entry which is preliminary data.</text>
</comment>
<accession>A0ABC9VHI5</accession>
<gene>
    <name evidence="1" type="ORF">H839_05729</name>
</gene>
<organism evidence="1 2">
    <name type="scientific">Parageobacillus genomosp. 1</name>
    <dbReference type="NCBI Taxonomy" id="1295642"/>
    <lineage>
        <taxon>Bacteria</taxon>
        <taxon>Bacillati</taxon>
        <taxon>Bacillota</taxon>
        <taxon>Bacilli</taxon>
        <taxon>Bacillales</taxon>
        <taxon>Anoxybacillaceae</taxon>
        <taxon>Parageobacillus</taxon>
    </lineage>
</organism>
<keyword evidence="2" id="KW-1185">Reference proteome</keyword>
<evidence type="ECO:0000313" key="1">
    <source>
        <dbReference type="EMBL" id="EZP78214.1"/>
    </source>
</evidence>